<reference evidence="1" key="2">
    <citation type="submission" date="2023-06" db="EMBL/GenBank/DDBJ databases">
        <authorList>
            <person name="Ma L."/>
            <person name="Liu K.-W."/>
            <person name="Li Z."/>
            <person name="Hsiao Y.-Y."/>
            <person name="Qi Y."/>
            <person name="Fu T."/>
            <person name="Tang G."/>
            <person name="Zhang D."/>
            <person name="Sun W.-H."/>
            <person name="Liu D.-K."/>
            <person name="Li Y."/>
            <person name="Chen G.-Z."/>
            <person name="Liu X.-D."/>
            <person name="Liao X.-Y."/>
            <person name="Jiang Y.-T."/>
            <person name="Yu X."/>
            <person name="Hao Y."/>
            <person name="Huang J."/>
            <person name="Zhao X.-W."/>
            <person name="Ke S."/>
            <person name="Chen Y.-Y."/>
            <person name="Wu W.-L."/>
            <person name="Hsu J.-L."/>
            <person name="Lin Y.-F."/>
            <person name="Huang M.-D."/>
            <person name="Li C.-Y."/>
            <person name="Huang L."/>
            <person name="Wang Z.-W."/>
            <person name="Zhao X."/>
            <person name="Zhong W.-Y."/>
            <person name="Peng D.-H."/>
            <person name="Ahmad S."/>
            <person name="Lan S."/>
            <person name="Zhang J.-S."/>
            <person name="Tsai W.-C."/>
            <person name="Van De Peer Y."/>
            <person name="Liu Z.-J."/>
        </authorList>
    </citation>
    <scope>NUCLEOTIDE SEQUENCE</scope>
    <source>
        <strain evidence="1">CP</strain>
        <tissue evidence="1">Leaves</tissue>
    </source>
</reference>
<evidence type="ECO:0000313" key="1">
    <source>
        <dbReference type="EMBL" id="KAK1307141.1"/>
    </source>
</evidence>
<accession>A0AAV9E1M9</accession>
<keyword evidence="2" id="KW-1185">Reference proteome</keyword>
<proteinExistence type="predicted"/>
<reference evidence="1" key="1">
    <citation type="journal article" date="2023" name="Nat. Commun.">
        <title>Diploid and tetraploid genomes of Acorus and the evolution of monocots.</title>
        <authorList>
            <person name="Ma L."/>
            <person name="Liu K.W."/>
            <person name="Li Z."/>
            <person name="Hsiao Y.Y."/>
            <person name="Qi Y."/>
            <person name="Fu T."/>
            <person name="Tang G.D."/>
            <person name="Zhang D."/>
            <person name="Sun W.H."/>
            <person name="Liu D.K."/>
            <person name="Li Y."/>
            <person name="Chen G.Z."/>
            <person name="Liu X.D."/>
            <person name="Liao X.Y."/>
            <person name="Jiang Y.T."/>
            <person name="Yu X."/>
            <person name="Hao Y."/>
            <person name="Huang J."/>
            <person name="Zhao X.W."/>
            <person name="Ke S."/>
            <person name="Chen Y.Y."/>
            <person name="Wu W.L."/>
            <person name="Hsu J.L."/>
            <person name="Lin Y.F."/>
            <person name="Huang M.D."/>
            <person name="Li C.Y."/>
            <person name="Huang L."/>
            <person name="Wang Z.W."/>
            <person name="Zhao X."/>
            <person name="Zhong W.Y."/>
            <person name="Peng D.H."/>
            <person name="Ahmad S."/>
            <person name="Lan S."/>
            <person name="Zhang J.S."/>
            <person name="Tsai W.C."/>
            <person name="Van de Peer Y."/>
            <person name="Liu Z.J."/>
        </authorList>
    </citation>
    <scope>NUCLEOTIDE SEQUENCE</scope>
    <source>
        <strain evidence="1">CP</strain>
    </source>
</reference>
<gene>
    <name evidence="1" type="ORF">QJS10_CPA10g00131</name>
</gene>
<comment type="caution">
    <text evidence="1">The sequence shown here is derived from an EMBL/GenBank/DDBJ whole genome shotgun (WGS) entry which is preliminary data.</text>
</comment>
<evidence type="ECO:0000313" key="2">
    <source>
        <dbReference type="Proteomes" id="UP001180020"/>
    </source>
</evidence>
<sequence length="92" mass="9785">MRASISSVAQVDKDFSCKLTPDKPQGEAIEEDLVVAEDGLLGETMEEAKGGEGVQVIGEGFEDPTVGEGLDRRVFLRSWPSEEVGDGESLGT</sequence>
<protein>
    <submittedName>
        <fullName evidence="1">Uncharacterized protein</fullName>
    </submittedName>
</protein>
<dbReference type="EMBL" id="JAUJYO010000010">
    <property type="protein sequence ID" value="KAK1307141.1"/>
    <property type="molecule type" value="Genomic_DNA"/>
</dbReference>
<dbReference type="AlphaFoldDB" id="A0AAV9E1M9"/>
<organism evidence="1 2">
    <name type="scientific">Acorus calamus</name>
    <name type="common">Sweet flag</name>
    <dbReference type="NCBI Taxonomy" id="4465"/>
    <lineage>
        <taxon>Eukaryota</taxon>
        <taxon>Viridiplantae</taxon>
        <taxon>Streptophyta</taxon>
        <taxon>Embryophyta</taxon>
        <taxon>Tracheophyta</taxon>
        <taxon>Spermatophyta</taxon>
        <taxon>Magnoliopsida</taxon>
        <taxon>Liliopsida</taxon>
        <taxon>Acoraceae</taxon>
        <taxon>Acorus</taxon>
    </lineage>
</organism>
<name>A0AAV9E1M9_ACOCL</name>
<dbReference type="Proteomes" id="UP001180020">
    <property type="component" value="Unassembled WGS sequence"/>
</dbReference>